<dbReference type="InterPro" id="IPR005122">
    <property type="entry name" value="Uracil-DNA_glycosylase-like"/>
</dbReference>
<feature type="domain" description="Uracil-DNA glycosylase-like" evidence="1">
    <location>
        <begin position="8"/>
        <end position="153"/>
    </location>
</feature>
<name>A0ABT8CR25_9FLAO</name>
<evidence type="ECO:0000259" key="1">
    <source>
        <dbReference type="Pfam" id="PF03167"/>
    </source>
</evidence>
<organism evidence="2 3">
    <name type="scientific">Paenimyroides ceti</name>
    <dbReference type="NCBI Taxonomy" id="395087"/>
    <lineage>
        <taxon>Bacteria</taxon>
        <taxon>Pseudomonadati</taxon>
        <taxon>Bacteroidota</taxon>
        <taxon>Flavobacteriia</taxon>
        <taxon>Flavobacteriales</taxon>
        <taxon>Flavobacteriaceae</taxon>
        <taxon>Paenimyroides</taxon>
    </lineage>
</organism>
<evidence type="ECO:0000313" key="2">
    <source>
        <dbReference type="EMBL" id="MDN3706047.1"/>
    </source>
</evidence>
<sequence>MKASFSPFINENTHSLFLGTLPGERSLSEQRYYAHPQNKFWKLFYDVFEAELNSEYEDRVRYLQTKGFGLWDVVRQAHREGSLDSAIKNREINDFETLLKQYPNVGTFYFTSQQAYQWFFKVYKDSLPVRLVVLASPSPANARLRYEEKLADWKVKINP</sequence>
<comment type="caution">
    <text evidence="2">The sequence shown here is derived from an EMBL/GenBank/DDBJ whole genome shotgun (WGS) entry which is preliminary data.</text>
</comment>
<dbReference type="EC" id="3.2.2.15" evidence="2"/>
<dbReference type="EMBL" id="JAUFQU010000001">
    <property type="protein sequence ID" value="MDN3706047.1"/>
    <property type="molecule type" value="Genomic_DNA"/>
</dbReference>
<gene>
    <name evidence="2" type="ORF">QW060_02755</name>
</gene>
<proteinExistence type="predicted"/>
<reference evidence="3" key="1">
    <citation type="journal article" date="2019" name="Int. J. Syst. Evol. Microbiol.">
        <title>The Global Catalogue of Microorganisms (GCM) 10K type strain sequencing project: providing services to taxonomists for standard genome sequencing and annotation.</title>
        <authorList>
            <consortium name="The Broad Institute Genomics Platform"/>
            <consortium name="The Broad Institute Genome Sequencing Center for Infectious Disease"/>
            <person name="Wu L."/>
            <person name="Ma J."/>
        </authorList>
    </citation>
    <scope>NUCLEOTIDE SEQUENCE [LARGE SCALE GENOMIC DNA]</scope>
    <source>
        <strain evidence="3">CECT 7184</strain>
    </source>
</reference>
<dbReference type="RefSeq" id="WP_290362184.1">
    <property type="nucleotide sequence ID" value="NZ_JAUFQU010000001.1"/>
</dbReference>
<keyword evidence="2" id="KW-0378">Hydrolase</keyword>
<protein>
    <submittedName>
        <fullName evidence="2">DNA-deoxyinosine glycosylase</fullName>
        <ecNumber evidence="2">3.2.2.15</ecNumber>
    </submittedName>
</protein>
<dbReference type="InterPro" id="IPR026353">
    <property type="entry name" value="Hypoxan-DNA_Glyclase"/>
</dbReference>
<dbReference type="InterPro" id="IPR036895">
    <property type="entry name" value="Uracil-DNA_glycosylase-like_sf"/>
</dbReference>
<dbReference type="CDD" id="cd10032">
    <property type="entry name" value="UDG-F6_HDG"/>
    <property type="match status" value="1"/>
</dbReference>
<keyword evidence="3" id="KW-1185">Reference proteome</keyword>
<dbReference type="SUPFAM" id="SSF52141">
    <property type="entry name" value="Uracil-DNA glycosylase-like"/>
    <property type="match status" value="1"/>
</dbReference>
<dbReference type="Pfam" id="PF03167">
    <property type="entry name" value="UDG"/>
    <property type="match status" value="1"/>
</dbReference>
<dbReference type="Gene3D" id="3.40.470.10">
    <property type="entry name" value="Uracil-DNA glycosylase-like domain"/>
    <property type="match status" value="1"/>
</dbReference>
<evidence type="ECO:0000313" key="3">
    <source>
        <dbReference type="Proteomes" id="UP001242368"/>
    </source>
</evidence>
<dbReference type="NCBIfam" id="TIGR04274">
    <property type="entry name" value="hypoxanDNAglyco"/>
    <property type="match status" value="1"/>
</dbReference>
<dbReference type="GO" id="GO:0033958">
    <property type="term" value="F:DNA-deoxyinosine glycosylase activity"/>
    <property type="evidence" value="ECO:0007669"/>
    <property type="project" value="UniProtKB-EC"/>
</dbReference>
<dbReference type="Proteomes" id="UP001242368">
    <property type="component" value="Unassembled WGS sequence"/>
</dbReference>
<accession>A0ABT8CR25</accession>
<keyword evidence="2" id="KW-0326">Glycosidase</keyword>